<organism evidence="1 2">
    <name type="scientific">Orbilia blumenaviensis</name>
    <dbReference type="NCBI Taxonomy" id="1796055"/>
    <lineage>
        <taxon>Eukaryota</taxon>
        <taxon>Fungi</taxon>
        <taxon>Dikarya</taxon>
        <taxon>Ascomycota</taxon>
        <taxon>Pezizomycotina</taxon>
        <taxon>Orbiliomycetes</taxon>
        <taxon>Orbiliales</taxon>
        <taxon>Orbiliaceae</taxon>
        <taxon>Orbilia</taxon>
    </lineage>
</organism>
<evidence type="ECO:0008006" key="3">
    <source>
        <dbReference type="Google" id="ProtNLM"/>
    </source>
</evidence>
<protein>
    <recommendedName>
        <fullName evidence="3">F-box domain-containing protein</fullName>
    </recommendedName>
</protein>
<keyword evidence="2" id="KW-1185">Reference proteome</keyword>
<comment type="caution">
    <text evidence="1">The sequence shown here is derived from an EMBL/GenBank/DDBJ whole genome shotgun (WGS) entry which is preliminary data.</text>
</comment>
<reference evidence="1 2" key="1">
    <citation type="submission" date="2019-10" db="EMBL/GenBank/DDBJ databases">
        <authorList>
            <person name="Palmer J.M."/>
        </authorList>
    </citation>
    <scope>NUCLEOTIDE SEQUENCE [LARGE SCALE GENOMIC DNA]</scope>
    <source>
        <strain evidence="1 2">TWF730</strain>
    </source>
</reference>
<sequence length="525" mass="60283">MAAPSLNNLAPEILGSIPSFLPDEDLLSLVQTSKYIASTCMPYLWSTLVITEPAESLYEFRDLSPLYRLSELVDQFGVDAVGLQHTRTVRIISLQDTFSKRAETVKNGFHKLLGDLIESGRIHPRKLQLKDSSRFVDRDGNCFDPNSPRLCIDLLRRLITYSKTKNPSEFSMELDVGTLPPFIKAGLVTPLLLTKLSMRQVLRNRYVAFRWSRYIERYWEDMYEIDDNFGEELTVLTQLLTEAVNLRELSIFPESKRYGPGPLSDLSEPLKELQAAVNGLKKLEALTIVAGCQSDGGGVFFHPSFFLSPPENCRSVKYGSTVSIAWWRKFAAHPFTGVEELTLCVRKMSPRFFGWMTEGEDEEMVGRWRTRNKIQLGSVALTGLKKLTLSGDRHAELNGYPTDLETCIYIKNRGLDEEYRKKMREEVIERFHSQMRSNFDIGIAHCADHIAAQHFEYWMEQNPIEQTSAEECLEAMKIEKDRYIMEFMEMLSKWGGNNLHKFRFEEHDKSGSLNASIDDTQRSYI</sequence>
<evidence type="ECO:0000313" key="1">
    <source>
        <dbReference type="EMBL" id="KAK6360583.1"/>
    </source>
</evidence>
<dbReference type="AlphaFoldDB" id="A0AAV9VGA5"/>
<gene>
    <name evidence="1" type="ORF">TWF730_006722</name>
</gene>
<name>A0AAV9VGA5_9PEZI</name>
<dbReference type="InterPro" id="IPR036047">
    <property type="entry name" value="F-box-like_dom_sf"/>
</dbReference>
<evidence type="ECO:0000313" key="2">
    <source>
        <dbReference type="Proteomes" id="UP001373714"/>
    </source>
</evidence>
<dbReference type="Proteomes" id="UP001373714">
    <property type="component" value="Unassembled WGS sequence"/>
</dbReference>
<proteinExistence type="predicted"/>
<accession>A0AAV9VGA5</accession>
<dbReference type="EMBL" id="JAVHNS010000003">
    <property type="protein sequence ID" value="KAK6360583.1"/>
    <property type="molecule type" value="Genomic_DNA"/>
</dbReference>
<dbReference type="SUPFAM" id="SSF81383">
    <property type="entry name" value="F-box domain"/>
    <property type="match status" value="1"/>
</dbReference>